<evidence type="ECO:0000256" key="12">
    <source>
        <dbReference type="ARBA" id="ARBA00023065"/>
    </source>
</evidence>
<evidence type="ECO:0000256" key="4">
    <source>
        <dbReference type="ARBA" id="ARBA00022448"/>
    </source>
</evidence>
<feature type="transmembrane region" description="Helical" evidence="15">
    <location>
        <begin position="132"/>
        <end position="154"/>
    </location>
</feature>
<evidence type="ECO:0000256" key="2">
    <source>
        <dbReference type="ARBA" id="ARBA00006278"/>
    </source>
</evidence>
<dbReference type="Proteomes" id="UP000094285">
    <property type="component" value="Unassembled WGS sequence"/>
</dbReference>
<dbReference type="InterPro" id="IPR013112">
    <property type="entry name" value="FAD-bd_8"/>
</dbReference>
<proteinExistence type="inferred from homology"/>
<dbReference type="EMBL" id="KV453914">
    <property type="protein sequence ID" value="ODV77683.1"/>
    <property type="molecule type" value="Genomic_DNA"/>
</dbReference>
<feature type="transmembrane region" description="Helical" evidence="15">
    <location>
        <begin position="227"/>
        <end position="246"/>
    </location>
</feature>
<dbReference type="InterPro" id="IPR013121">
    <property type="entry name" value="Fe_red_NAD-bd_6"/>
</dbReference>
<dbReference type="PANTHER" id="PTHR32361">
    <property type="entry name" value="FERRIC/CUPRIC REDUCTASE TRANSMEMBRANE COMPONENT"/>
    <property type="match status" value="1"/>
</dbReference>
<dbReference type="InterPro" id="IPR051410">
    <property type="entry name" value="Ferric/Cupric_Reductase"/>
</dbReference>
<evidence type="ECO:0000256" key="13">
    <source>
        <dbReference type="ARBA" id="ARBA00023136"/>
    </source>
</evidence>
<keyword evidence="6" id="KW-0285">Flavoprotein</keyword>
<keyword evidence="7 15" id="KW-0812">Transmembrane</keyword>
<gene>
    <name evidence="17" type="ORF">CANTADRAFT_68603</name>
</gene>
<evidence type="ECO:0000256" key="5">
    <source>
        <dbReference type="ARBA" id="ARBA00022475"/>
    </source>
</evidence>
<dbReference type="SFLD" id="SFLDS00052">
    <property type="entry name" value="Ferric_Reductase_Domain"/>
    <property type="match status" value="1"/>
</dbReference>
<protein>
    <recommendedName>
        <fullName evidence="3">ferric-chelate reductase (NADPH)</fullName>
        <ecNumber evidence="3">1.16.1.9</ecNumber>
    </recommendedName>
</protein>
<keyword evidence="13 15" id="KW-0472">Membrane</keyword>
<keyword evidence="8" id="KW-0274">FAD</keyword>
<dbReference type="GO" id="GO:0005886">
    <property type="term" value="C:plasma membrane"/>
    <property type="evidence" value="ECO:0007669"/>
    <property type="project" value="UniProtKB-SubCell"/>
</dbReference>
<dbReference type="Pfam" id="PF08022">
    <property type="entry name" value="FAD_binding_8"/>
    <property type="match status" value="1"/>
</dbReference>
<evidence type="ECO:0000256" key="3">
    <source>
        <dbReference type="ARBA" id="ARBA00012668"/>
    </source>
</evidence>
<dbReference type="Gene3D" id="3.40.50.80">
    <property type="entry name" value="Nucleotide-binding domain of ferredoxin-NADP reductase (FNR) module"/>
    <property type="match status" value="1"/>
</dbReference>
<evidence type="ECO:0000256" key="11">
    <source>
        <dbReference type="ARBA" id="ARBA00023002"/>
    </source>
</evidence>
<keyword evidence="10 15" id="KW-1133">Transmembrane helix</keyword>
<evidence type="ECO:0000256" key="15">
    <source>
        <dbReference type="SAM" id="Phobius"/>
    </source>
</evidence>
<keyword evidence="12" id="KW-0406">Ion transport</keyword>
<feature type="transmembrane region" description="Helical" evidence="15">
    <location>
        <begin position="23"/>
        <end position="43"/>
    </location>
</feature>
<dbReference type="GO" id="GO:0052851">
    <property type="term" value="F:ferric-chelate reductase (NADPH) activity"/>
    <property type="evidence" value="ECO:0007669"/>
    <property type="project" value="UniProtKB-EC"/>
</dbReference>
<dbReference type="GO" id="GO:0006826">
    <property type="term" value="P:iron ion transport"/>
    <property type="evidence" value="ECO:0007669"/>
    <property type="project" value="TreeGrafter"/>
</dbReference>
<dbReference type="AlphaFoldDB" id="A0A1E4SDX8"/>
<dbReference type="CDD" id="cd06186">
    <property type="entry name" value="NOX_Duox_like_FAD_NADP"/>
    <property type="match status" value="1"/>
</dbReference>
<dbReference type="GO" id="GO:0006879">
    <property type="term" value="P:intracellular iron ion homeostasis"/>
    <property type="evidence" value="ECO:0007669"/>
    <property type="project" value="TreeGrafter"/>
</dbReference>
<evidence type="ECO:0000256" key="9">
    <source>
        <dbReference type="ARBA" id="ARBA00022982"/>
    </source>
</evidence>
<evidence type="ECO:0000256" key="10">
    <source>
        <dbReference type="ARBA" id="ARBA00022989"/>
    </source>
</evidence>
<dbReference type="SFLD" id="SFLDG01168">
    <property type="entry name" value="Ferric_reductase_subgroup_(FRE"/>
    <property type="match status" value="1"/>
</dbReference>
<evidence type="ECO:0000256" key="1">
    <source>
        <dbReference type="ARBA" id="ARBA00004651"/>
    </source>
</evidence>
<keyword evidence="11" id="KW-0560">Oxidoreductase</keyword>
<evidence type="ECO:0000313" key="17">
    <source>
        <dbReference type="EMBL" id="ODV77683.1"/>
    </source>
</evidence>
<evidence type="ECO:0000259" key="16">
    <source>
        <dbReference type="PROSITE" id="PS51384"/>
    </source>
</evidence>
<organism evidence="17 18">
    <name type="scientific">Suhomyces tanzawaensis NRRL Y-17324</name>
    <dbReference type="NCBI Taxonomy" id="984487"/>
    <lineage>
        <taxon>Eukaryota</taxon>
        <taxon>Fungi</taxon>
        <taxon>Dikarya</taxon>
        <taxon>Ascomycota</taxon>
        <taxon>Saccharomycotina</taxon>
        <taxon>Pichiomycetes</taxon>
        <taxon>Debaryomycetaceae</taxon>
        <taxon>Suhomyces</taxon>
    </lineage>
</organism>
<evidence type="ECO:0000256" key="8">
    <source>
        <dbReference type="ARBA" id="ARBA00022827"/>
    </source>
</evidence>
<dbReference type="InterPro" id="IPR017938">
    <property type="entry name" value="Riboflavin_synthase-like_b-brl"/>
</dbReference>
<comment type="similarity">
    <text evidence="2">Belongs to the ferric reductase (FRE) family.</text>
</comment>
<dbReference type="PANTHER" id="PTHR32361:SF28">
    <property type="entry name" value="FRP1P"/>
    <property type="match status" value="1"/>
</dbReference>
<comment type="catalytic activity">
    <reaction evidence="14">
        <text>2 a Fe(II)-siderophore + NADP(+) + H(+) = 2 a Fe(III)-siderophore + NADPH</text>
        <dbReference type="Rhea" id="RHEA:28795"/>
        <dbReference type="Rhea" id="RHEA-COMP:11342"/>
        <dbReference type="Rhea" id="RHEA-COMP:11344"/>
        <dbReference type="ChEBI" id="CHEBI:15378"/>
        <dbReference type="ChEBI" id="CHEBI:29033"/>
        <dbReference type="ChEBI" id="CHEBI:29034"/>
        <dbReference type="ChEBI" id="CHEBI:57783"/>
        <dbReference type="ChEBI" id="CHEBI:58349"/>
        <dbReference type="EC" id="1.16.1.9"/>
    </reaction>
</comment>
<accession>A0A1E4SDX8</accession>
<dbReference type="InterPro" id="IPR039261">
    <property type="entry name" value="FNR_nucleotide-bd"/>
</dbReference>
<dbReference type="GO" id="GO:0015677">
    <property type="term" value="P:copper ion import"/>
    <property type="evidence" value="ECO:0007669"/>
    <property type="project" value="TreeGrafter"/>
</dbReference>
<evidence type="ECO:0000256" key="7">
    <source>
        <dbReference type="ARBA" id="ARBA00022692"/>
    </source>
</evidence>
<evidence type="ECO:0000256" key="6">
    <source>
        <dbReference type="ARBA" id="ARBA00022630"/>
    </source>
</evidence>
<keyword evidence="9" id="KW-0249">Electron transport</keyword>
<keyword evidence="5" id="KW-1003">Cell membrane</keyword>
<dbReference type="Pfam" id="PF08030">
    <property type="entry name" value="NAD_binding_6"/>
    <property type="match status" value="1"/>
</dbReference>
<sequence>MVSLIPFNLQYHVEVKRNNKYEWLMFVLTVLVFALHGLLFHWLPGYFRSKRDPEGVKYQKFFKFLKIWDSWTNCIGIKVPFKKNIVYFQPSLVLLALFHSAVLGVFCIVQTVDLDYQPRQYIICKRMLKVAVGNLPMIMILLMKHDLVTAISGLQHDRLVFVHKWLSRSMWVLITTHFLLAIKYWLDLNFPIMLVIPPQIFGLISYVSFVFLTWASNKWIRKWSYEFFLIQHRVFGFIMLFLAFIHNPGNRAAVLISVHLLVFDRVLLKVLGAVHRRMSPTKGLCDFEILDNDTLLVTIPVKKTKFAKKTWYTTILPKFSTWDAGQHVYLNVGKISFFQYHPFTISNLEEDGEIKLVVRKQKGFTKKLYNKLIKMKQEEMNKEHNISIEESPSHKNKLQLKAQFIGPFGAKHQPFLGFDRCLFIGAGSGGSFTFPVALKLVQDIKQRDEANDFLFRPANQFVHLVWIIRNKENEQWFQHMIEPLYDFIQEGRIKLTIYITQEEPEITQERGNNEKTRIFKESVDSIEFQTSVYSKERFAIERHYGRPDISNLINSHANVLSDSVNTKSLSVCSCGPELLTNRIKVECQKSRWVKDAPDIYCYSESF</sequence>
<evidence type="ECO:0000256" key="14">
    <source>
        <dbReference type="ARBA" id="ARBA00048483"/>
    </source>
</evidence>
<dbReference type="OrthoDB" id="3944240at2759"/>
<dbReference type="PROSITE" id="PS51384">
    <property type="entry name" value="FAD_FR"/>
    <property type="match status" value="1"/>
</dbReference>
<dbReference type="GeneID" id="30985123"/>
<evidence type="ECO:0000313" key="18">
    <source>
        <dbReference type="Proteomes" id="UP000094285"/>
    </source>
</evidence>
<feature type="transmembrane region" description="Helical" evidence="15">
    <location>
        <begin position="192"/>
        <end position="215"/>
    </location>
</feature>
<dbReference type="STRING" id="984487.A0A1E4SDX8"/>
<keyword evidence="18" id="KW-1185">Reference proteome</keyword>
<dbReference type="EC" id="1.16.1.9" evidence="3"/>
<comment type="subcellular location">
    <subcellularLocation>
        <location evidence="1">Cell membrane</location>
        <topology evidence="1">Multi-pass membrane protein</topology>
    </subcellularLocation>
</comment>
<feature type="domain" description="FAD-binding FR-type" evidence="16">
    <location>
        <begin position="282"/>
        <end position="414"/>
    </location>
</feature>
<dbReference type="Pfam" id="PF01794">
    <property type="entry name" value="Ferric_reduct"/>
    <property type="match status" value="1"/>
</dbReference>
<dbReference type="InterPro" id="IPR013130">
    <property type="entry name" value="Fe3_Rdtase_TM_dom"/>
</dbReference>
<reference evidence="18" key="1">
    <citation type="submission" date="2016-05" db="EMBL/GenBank/DDBJ databases">
        <title>Comparative genomics of biotechnologically important yeasts.</title>
        <authorList>
            <consortium name="DOE Joint Genome Institute"/>
            <person name="Riley R."/>
            <person name="Haridas S."/>
            <person name="Wolfe K.H."/>
            <person name="Lopes M.R."/>
            <person name="Hittinger C.T."/>
            <person name="Goker M."/>
            <person name="Salamov A."/>
            <person name="Wisecaver J."/>
            <person name="Long T.M."/>
            <person name="Aerts A.L."/>
            <person name="Barry K."/>
            <person name="Choi C."/>
            <person name="Clum A."/>
            <person name="Coughlan A.Y."/>
            <person name="Deshpande S."/>
            <person name="Douglass A.P."/>
            <person name="Hanson S.J."/>
            <person name="Klenk H.-P."/>
            <person name="Labutti K."/>
            <person name="Lapidus A."/>
            <person name="Lindquist E."/>
            <person name="Lipzen A."/>
            <person name="Meier-Kolthoff J.P."/>
            <person name="Ohm R.A."/>
            <person name="Otillar R.P."/>
            <person name="Pangilinan J."/>
            <person name="Peng Y."/>
            <person name="Rokas A."/>
            <person name="Rosa C.A."/>
            <person name="Scheuner C."/>
            <person name="Sibirny A.A."/>
            <person name="Slot J.C."/>
            <person name="Stielow J.B."/>
            <person name="Sun H."/>
            <person name="Kurtzman C.P."/>
            <person name="Blackwell M."/>
            <person name="Grigoriev I.V."/>
            <person name="Jeffries T.W."/>
        </authorList>
    </citation>
    <scope>NUCLEOTIDE SEQUENCE [LARGE SCALE GENOMIC DNA]</scope>
    <source>
        <strain evidence="18">NRRL Y-17324</strain>
    </source>
</reference>
<dbReference type="RefSeq" id="XP_020062805.1">
    <property type="nucleotide sequence ID" value="XM_020210987.1"/>
</dbReference>
<keyword evidence="4" id="KW-0813">Transport</keyword>
<feature type="transmembrane region" description="Helical" evidence="15">
    <location>
        <begin position="92"/>
        <end position="112"/>
    </location>
</feature>
<dbReference type="InterPro" id="IPR017927">
    <property type="entry name" value="FAD-bd_FR_type"/>
</dbReference>
<dbReference type="SUPFAM" id="SSF63380">
    <property type="entry name" value="Riboflavin synthase domain-like"/>
    <property type="match status" value="1"/>
</dbReference>
<name>A0A1E4SDX8_9ASCO</name>